<reference evidence="1" key="1">
    <citation type="submission" date="2022-11" db="EMBL/GenBank/DDBJ databases">
        <title>Minimal conservation of predation-associated metabolite biosynthetic gene clusters underscores biosynthetic potential of Myxococcota including descriptions for ten novel species: Archangium lansinium sp. nov., Myxococcus landrumus sp. nov., Nannocystis bai.</title>
        <authorList>
            <person name="Ahearne A."/>
            <person name="Stevens C."/>
            <person name="Phillips K."/>
        </authorList>
    </citation>
    <scope>NUCLEOTIDE SEQUENCE</scope>
    <source>
        <strain evidence="1">Na p29</strain>
    </source>
</reference>
<protein>
    <submittedName>
        <fullName evidence="1">Tryptophan 2,3-dioxygenase family protein</fullName>
    </submittedName>
</protein>
<organism evidence="1 2">
    <name type="scientific">Nannocystis pusilla</name>
    <dbReference type="NCBI Taxonomy" id="889268"/>
    <lineage>
        <taxon>Bacteria</taxon>
        <taxon>Pseudomonadati</taxon>
        <taxon>Myxococcota</taxon>
        <taxon>Polyangia</taxon>
        <taxon>Nannocystales</taxon>
        <taxon>Nannocystaceae</taxon>
        <taxon>Nannocystis</taxon>
    </lineage>
</organism>
<dbReference type="Pfam" id="PF03301">
    <property type="entry name" value="Trp_dioxygenase"/>
    <property type="match status" value="1"/>
</dbReference>
<dbReference type="Proteomes" id="UP001150924">
    <property type="component" value="Unassembled WGS sequence"/>
</dbReference>
<gene>
    <name evidence="1" type="ORF">OV079_26850</name>
</gene>
<dbReference type="GO" id="GO:0019441">
    <property type="term" value="P:L-tryptophan catabolic process to kynurenine"/>
    <property type="evidence" value="ECO:0007669"/>
    <property type="project" value="InterPro"/>
</dbReference>
<dbReference type="GO" id="GO:0004833">
    <property type="term" value="F:L-tryptophan 2,3-dioxygenase activity"/>
    <property type="evidence" value="ECO:0007669"/>
    <property type="project" value="InterPro"/>
</dbReference>
<dbReference type="InterPro" id="IPR004981">
    <property type="entry name" value="Trp_2_3_dOase"/>
</dbReference>
<dbReference type="Gene3D" id="1.20.58.480">
    <property type="match status" value="1"/>
</dbReference>
<sequence>MGEKATLYWDYIKLEELLSLQTGVEPDEAELENDEVMFITIHQIDELWFKLAIRELVRVRDCSRRRRCASSRCPTRSAASAARPCCSTRWRITSG</sequence>
<dbReference type="AlphaFoldDB" id="A0A9X3IY40"/>
<proteinExistence type="predicted"/>
<dbReference type="PANTHER" id="PTHR10138">
    <property type="entry name" value="TRYPTOPHAN 2,3-DIOXYGENASE"/>
    <property type="match status" value="1"/>
</dbReference>
<name>A0A9X3IY40_9BACT</name>
<dbReference type="InterPro" id="IPR037217">
    <property type="entry name" value="Trp/Indoleamine_2_3_dOase-like"/>
</dbReference>
<dbReference type="GO" id="GO:0020037">
    <property type="term" value="F:heme binding"/>
    <property type="evidence" value="ECO:0007669"/>
    <property type="project" value="InterPro"/>
</dbReference>
<accession>A0A9X3IY40</accession>
<comment type="caution">
    <text evidence="1">The sequence shown here is derived from an EMBL/GenBank/DDBJ whole genome shotgun (WGS) entry which is preliminary data.</text>
</comment>
<dbReference type="SUPFAM" id="SSF140959">
    <property type="entry name" value="Indolic compounds 2,3-dioxygenase-like"/>
    <property type="match status" value="1"/>
</dbReference>
<evidence type="ECO:0000313" key="2">
    <source>
        <dbReference type="Proteomes" id="UP001150924"/>
    </source>
</evidence>
<dbReference type="PANTHER" id="PTHR10138:SF0">
    <property type="entry name" value="TRYPTOPHAN 2,3-DIOXYGENASE"/>
    <property type="match status" value="1"/>
</dbReference>
<dbReference type="GO" id="GO:0046872">
    <property type="term" value="F:metal ion binding"/>
    <property type="evidence" value="ECO:0007669"/>
    <property type="project" value="InterPro"/>
</dbReference>
<evidence type="ECO:0000313" key="1">
    <source>
        <dbReference type="EMBL" id="MCY1009117.1"/>
    </source>
</evidence>
<dbReference type="GO" id="GO:0019442">
    <property type="term" value="P:L-tryptophan catabolic process to acetyl-CoA"/>
    <property type="evidence" value="ECO:0007669"/>
    <property type="project" value="TreeGrafter"/>
</dbReference>
<keyword evidence="2" id="KW-1185">Reference proteome</keyword>
<dbReference type="EMBL" id="JAPNKE010000002">
    <property type="protein sequence ID" value="MCY1009117.1"/>
    <property type="molecule type" value="Genomic_DNA"/>
</dbReference>